<evidence type="ECO:0000313" key="3">
    <source>
        <dbReference type="Proteomes" id="UP000241206"/>
    </source>
</evidence>
<name>A0A2T4I5K7_9SPHN</name>
<comment type="caution">
    <text evidence="2">The sequence shown here is derived from an EMBL/GenBank/DDBJ whole genome shotgun (WGS) entry which is preliminary data.</text>
</comment>
<organism evidence="2 3">
    <name type="scientific">Edaphosphingomonas fennica</name>
    <dbReference type="NCBI Taxonomy" id="114404"/>
    <lineage>
        <taxon>Bacteria</taxon>
        <taxon>Pseudomonadati</taxon>
        <taxon>Pseudomonadota</taxon>
        <taxon>Alphaproteobacteria</taxon>
        <taxon>Sphingomonadales</taxon>
        <taxon>Rhizorhabdaceae</taxon>
        <taxon>Edaphosphingomonas</taxon>
    </lineage>
</organism>
<dbReference type="Proteomes" id="UP000241206">
    <property type="component" value="Unassembled WGS sequence"/>
</dbReference>
<feature type="signal peptide" evidence="1">
    <location>
        <begin position="1"/>
        <end position="24"/>
    </location>
</feature>
<reference evidence="2 3" key="1">
    <citation type="submission" date="2017-11" db="EMBL/GenBank/DDBJ databases">
        <title>Sphingomonas oleivorans sp. nov., isolated from oil-contaminated soil.</title>
        <authorList>
            <person name="Wang L."/>
            <person name="Chen L."/>
        </authorList>
    </citation>
    <scope>NUCLEOTIDE SEQUENCE [LARGE SCALE GENOMIC DNA]</scope>
    <source>
        <strain evidence="2 3">K101</strain>
    </source>
</reference>
<keyword evidence="3" id="KW-1185">Reference proteome</keyword>
<evidence type="ECO:0000256" key="1">
    <source>
        <dbReference type="SAM" id="SignalP"/>
    </source>
</evidence>
<dbReference type="EMBL" id="PHHF01000024">
    <property type="protein sequence ID" value="PTD25470.1"/>
    <property type="molecule type" value="Genomic_DNA"/>
</dbReference>
<dbReference type="AlphaFoldDB" id="A0A2T4I5K7"/>
<proteinExistence type="predicted"/>
<protein>
    <submittedName>
        <fullName evidence="2">Uncharacterized protein</fullName>
    </submittedName>
</protein>
<sequence length="125" mass="13947">MKCGSAFAPALALTLLFEGQAANAGPVTPMEWRSELPASIKGDRRALHYTQRLSVQWTIDSNCALSLDEHTGLYVQCSDPYEYFSFYLIDDDNSYRSLTMEAKIHGSVQVNNETLAGNQIFAVEY</sequence>
<gene>
    <name evidence="2" type="ORF">CV103_05705</name>
</gene>
<accession>A0A2T4I5K7</accession>
<keyword evidence="1" id="KW-0732">Signal</keyword>
<feature type="chain" id="PRO_5015753922" evidence="1">
    <location>
        <begin position="25"/>
        <end position="125"/>
    </location>
</feature>
<evidence type="ECO:0000313" key="2">
    <source>
        <dbReference type="EMBL" id="PTD25470.1"/>
    </source>
</evidence>
<dbReference type="RefSeq" id="WP_107394253.1">
    <property type="nucleotide sequence ID" value="NZ_PHHF01000024.1"/>
</dbReference>